<reference evidence="2 3" key="1">
    <citation type="submission" date="2015-01" db="EMBL/GenBank/DDBJ databases">
        <title>Evolution of Trichinella species and genotypes.</title>
        <authorList>
            <person name="Korhonen P.K."/>
            <person name="Edoardo P."/>
            <person name="Giuseppe L.R."/>
            <person name="Gasser R.B."/>
        </authorList>
    </citation>
    <scope>NUCLEOTIDE SEQUENCE [LARGE SCALE GENOMIC DNA]</scope>
    <source>
        <strain evidence="2">ISS417</strain>
    </source>
</reference>
<sequence>MKKRGKAKVSPSNPRPSRSPGPSQSRIRSRRNTSRSRRRSQSRSQSRGRSRSQSRSQSRGRSRSRSRGRNWNQSQNQTSYNCDNRRLRRSKRQKAAKKRSGEELTEGNEPSPLMCSRCLQLIRPRSASKNAHVNQGIQRKSWRRAATRRPVRNRRKSPTVTFRKSSLKECLIEIPKAQKKLDTAINLQFTAKRCPLRHGRPIVGRRLFYDSDDSDENDQKET</sequence>
<feature type="compositionally biased region" description="Basic residues" evidence="1">
    <location>
        <begin position="27"/>
        <end position="68"/>
    </location>
</feature>
<proteinExistence type="predicted"/>
<protein>
    <submittedName>
        <fullName evidence="2">Uncharacterized protein</fullName>
    </submittedName>
</protein>
<evidence type="ECO:0000313" key="3">
    <source>
        <dbReference type="Proteomes" id="UP000055048"/>
    </source>
</evidence>
<dbReference type="Proteomes" id="UP000055048">
    <property type="component" value="Unassembled WGS sequence"/>
</dbReference>
<gene>
    <name evidence="2" type="ORF">T05_6873</name>
</gene>
<accession>A0A0V0TFB0</accession>
<evidence type="ECO:0000313" key="2">
    <source>
        <dbReference type="EMBL" id="KRX37637.1"/>
    </source>
</evidence>
<feature type="region of interest" description="Disordered" evidence="1">
    <location>
        <begin position="1"/>
        <end position="111"/>
    </location>
</feature>
<organism evidence="2 3">
    <name type="scientific">Trichinella murrelli</name>
    <dbReference type="NCBI Taxonomy" id="144512"/>
    <lineage>
        <taxon>Eukaryota</taxon>
        <taxon>Metazoa</taxon>
        <taxon>Ecdysozoa</taxon>
        <taxon>Nematoda</taxon>
        <taxon>Enoplea</taxon>
        <taxon>Dorylaimia</taxon>
        <taxon>Trichinellida</taxon>
        <taxon>Trichinellidae</taxon>
        <taxon>Trichinella</taxon>
    </lineage>
</organism>
<dbReference type="AlphaFoldDB" id="A0A0V0TFB0"/>
<name>A0A0V0TFB0_9BILA</name>
<feature type="region of interest" description="Disordered" evidence="1">
    <location>
        <begin position="127"/>
        <end position="159"/>
    </location>
</feature>
<dbReference type="OrthoDB" id="5920556at2759"/>
<evidence type="ECO:0000256" key="1">
    <source>
        <dbReference type="SAM" id="MobiDB-lite"/>
    </source>
</evidence>
<feature type="compositionally biased region" description="Basic residues" evidence="1">
    <location>
        <begin position="140"/>
        <end position="157"/>
    </location>
</feature>
<feature type="compositionally biased region" description="Polar residues" evidence="1">
    <location>
        <begin position="127"/>
        <end position="138"/>
    </location>
</feature>
<feature type="compositionally biased region" description="Basic residues" evidence="1">
    <location>
        <begin position="86"/>
        <end position="98"/>
    </location>
</feature>
<keyword evidence="3" id="KW-1185">Reference proteome</keyword>
<comment type="caution">
    <text evidence="2">The sequence shown here is derived from an EMBL/GenBank/DDBJ whole genome shotgun (WGS) entry which is preliminary data.</text>
</comment>
<dbReference type="EMBL" id="JYDJ01000301">
    <property type="protein sequence ID" value="KRX37637.1"/>
    <property type="molecule type" value="Genomic_DNA"/>
</dbReference>